<evidence type="ECO:0000313" key="2">
    <source>
        <dbReference type="EMBL" id="KAK6140081.1"/>
    </source>
</evidence>
<sequence length="268" mass="30277">MKPRDPENFDSQPPDNEGDFNLNDYVEWGINHGDVDGLFDDVIEGGKDVEAEGDREGADEVDKETHSLEDSEYKLGSDSEGVDDDTLYHENIDLDAEWVDNLSENDGHNQGHDDECGEVGVFESGDDYASGKDSDGQHAPVFNTVQLYDPVFELDMVFSNKHEIRMAVHSHAIKQKRNCMQNVKIVTVRRKNTCAITNQELGTSLKGKTNVSQTIFSTPTEQHLSREAFRRIVKGTDRIFNHKNLKPLEHEVVQQLGTKSRIHDDTFE</sequence>
<feature type="region of interest" description="Disordered" evidence="1">
    <location>
        <begin position="44"/>
        <end position="82"/>
    </location>
</feature>
<dbReference type="EMBL" id="JABTTQ020000349">
    <property type="protein sequence ID" value="KAK6140081.1"/>
    <property type="molecule type" value="Genomic_DNA"/>
</dbReference>
<feature type="compositionally biased region" description="Basic and acidic residues" evidence="1">
    <location>
        <begin position="44"/>
        <end position="77"/>
    </location>
</feature>
<evidence type="ECO:0000313" key="3">
    <source>
        <dbReference type="Proteomes" id="UP001318860"/>
    </source>
</evidence>
<accession>A0ABR0W0L2</accession>
<name>A0ABR0W0L2_REHGL</name>
<feature type="region of interest" description="Disordered" evidence="1">
    <location>
        <begin position="1"/>
        <end position="23"/>
    </location>
</feature>
<gene>
    <name evidence="2" type="ORF">DH2020_026216</name>
</gene>
<organism evidence="2 3">
    <name type="scientific">Rehmannia glutinosa</name>
    <name type="common">Chinese foxglove</name>
    <dbReference type="NCBI Taxonomy" id="99300"/>
    <lineage>
        <taxon>Eukaryota</taxon>
        <taxon>Viridiplantae</taxon>
        <taxon>Streptophyta</taxon>
        <taxon>Embryophyta</taxon>
        <taxon>Tracheophyta</taxon>
        <taxon>Spermatophyta</taxon>
        <taxon>Magnoliopsida</taxon>
        <taxon>eudicotyledons</taxon>
        <taxon>Gunneridae</taxon>
        <taxon>Pentapetalae</taxon>
        <taxon>asterids</taxon>
        <taxon>lamiids</taxon>
        <taxon>Lamiales</taxon>
        <taxon>Orobanchaceae</taxon>
        <taxon>Rehmannieae</taxon>
        <taxon>Rehmannia</taxon>
    </lineage>
</organism>
<keyword evidence="3" id="KW-1185">Reference proteome</keyword>
<proteinExistence type="predicted"/>
<comment type="caution">
    <text evidence="2">The sequence shown here is derived from an EMBL/GenBank/DDBJ whole genome shotgun (WGS) entry which is preliminary data.</text>
</comment>
<protein>
    <submittedName>
        <fullName evidence="2">Uncharacterized protein</fullName>
    </submittedName>
</protein>
<evidence type="ECO:0000256" key="1">
    <source>
        <dbReference type="SAM" id="MobiDB-lite"/>
    </source>
</evidence>
<dbReference type="Proteomes" id="UP001318860">
    <property type="component" value="Unassembled WGS sequence"/>
</dbReference>
<reference evidence="2 3" key="1">
    <citation type="journal article" date="2021" name="Comput. Struct. Biotechnol. J.">
        <title>De novo genome assembly of the potent medicinal plant Rehmannia glutinosa using nanopore technology.</title>
        <authorList>
            <person name="Ma L."/>
            <person name="Dong C."/>
            <person name="Song C."/>
            <person name="Wang X."/>
            <person name="Zheng X."/>
            <person name="Niu Y."/>
            <person name="Chen S."/>
            <person name="Feng W."/>
        </authorList>
    </citation>
    <scope>NUCLEOTIDE SEQUENCE [LARGE SCALE GENOMIC DNA]</scope>
    <source>
        <strain evidence="2">DH-2019</strain>
    </source>
</reference>